<dbReference type="Proteomes" id="UP000828251">
    <property type="component" value="Unassembled WGS sequence"/>
</dbReference>
<accession>A0A9D3W127</accession>
<proteinExistence type="predicted"/>
<keyword evidence="2" id="KW-1185">Reference proteome</keyword>
<gene>
    <name evidence="1" type="ORF">J1N35_010485</name>
</gene>
<dbReference type="EMBL" id="JAIQCV010000004">
    <property type="protein sequence ID" value="KAH1106717.1"/>
    <property type="molecule type" value="Genomic_DNA"/>
</dbReference>
<reference evidence="1 2" key="1">
    <citation type="journal article" date="2021" name="Plant Biotechnol. J.">
        <title>Multi-omics assisted identification of the key and species-specific regulatory components of drought-tolerant mechanisms in Gossypium stocksii.</title>
        <authorList>
            <person name="Yu D."/>
            <person name="Ke L."/>
            <person name="Zhang D."/>
            <person name="Wu Y."/>
            <person name="Sun Y."/>
            <person name="Mei J."/>
            <person name="Sun J."/>
            <person name="Sun Y."/>
        </authorList>
    </citation>
    <scope>NUCLEOTIDE SEQUENCE [LARGE SCALE GENOMIC DNA]</scope>
    <source>
        <strain evidence="2">cv. E1</strain>
        <tissue evidence="1">Leaf</tissue>
    </source>
</reference>
<sequence length="119" mass="13921">MSKEIVEHVELMETRWRARKASRSRNMLSSLENQVVNLEEFVGDMKETLEIVMGRIEDLSSIRKDFKDFVWETLRSTSDKLTVRDNALKAMVTTMKEEIVELKRELIIYKVVLGSKVLT</sequence>
<name>A0A9D3W127_9ROSI</name>
<dbReference type="OrthoDB" id="996639at2759"/>
<dbReference type="AlphaFoldDB" id="A0A9D3W127"/>
<evidence type="ECO:0000313" key="2">
    <source>
        <dbReference type="Proteomes" id="UP000828251"/>
    </source>
</evidence>
<organism evidence="1 2">
    <name type="scientific">Gossypium stocksii</name>
    <dbReference type="NCBI Taxonomy" id="47602"/>
    <lineage>
        <taxon>Eukaryota</taxon>
        <taxon>Viridiplantae</taxon>
        <taxon>Streptophyta</taxon>
        <taxon>Embryophyta</taxon>
        <taxon>Tracheophyta</taxon>
        <taxon>Spermatophyta</taxon>
        <taxon>Magnoliopsida</taxon>
        <taxon>eudicotyledons</taxon>
        <taxon>Gunneridae</taxon>
        <taxon>Pentapetalae</taxon>
        <taxon>rosids</taxon>
        <taxon>malvids</taxon>
        <taxon>Malvales</taxon>
        <taxon>Malvaceae</taxon>
        <taxon>Malvoideae</taxon>
        <taxon>Gossypium</taxon>
    </lineage>
</organism>
<protein>
    <submittedName>
        <fullName evidence="1">Uncharacterized protein</fullName>
    </submittedName>
</protein>
<evidence type="ECO:0000313" key="1">
    <source>
        <dbReference type="EMBL" id="KAH1106717.1"/>
    </source>
</evidence>
<comment type="caution">
    <text evidence="1">The sequence shown here is derived from an EMBL/GenBank/DDBJ whole genome shotgun (WGS) entry which is preliminary data.</text>
</comment>